<gene>
    <name evidence="2" type="ORF">CYMTET_34180</name>
</gene>
<accession>A0AAE0KQ78</accession>
<reference evidence="2 3" key="1">
    <citation type="journal article" date="2015" name="Genome Biol. Evol.">
        <title>Comparative Genomics of a Bacterivorous Green Alga Reveals Evolutionary Causalities and Consequences of Phago-Mixotrophic Mode of Nutrition.</title>
        <authorList>
            <person name="Burns J.A."/>
            <person name="Paasch A."/>
            <person name="Narechania A."/>
            <person name="Kim E."/>
        </authorList>
    </citation>
    <scope>NUCLEOTIDE SEQUENCE [LARGE SCALE GENOMIC DNA]</scope>
    <source>
        <strain evidence="2 3">PLY_AMNH</strain>
    </source>
</reference>
<dbReference type="InterPro" id="IPR011989">
    <property type="entry name" value="ARM-like"/>
</dbReference>
<protein>
    <submittedName>
        <fullName evidence="2">Uncharacterized protein</fullName>
    </submittedName>
</protein>
<keyword evidence="3" id="KW-1185">Reference proteome</keyword>
<dbReference type="Gene3D" id="1.25.10.10">
    <property type="entry name" value="Leucine-rich Repeat Variant"/>
    <property type="match status" value="1"/>
</dbReference>
<keyword evidence="1" id="KW-0833">Ubl conjugation pathway</keyword>
<evidence type="ECO:0000313" key="3">
    <source>
        <dbReference type="Proteomes" id="UP001190700"/>
    </source>
</evidence>
<evidence type="ECO:0000256" key="1">
    <source>
        <dbReference type="ARBA" id="ARBA00022786"/>
    </source>
</evidence>
<dbReference type="PANTHER" id="PTHR23315">
    <property type="entry name" value="U BOX DOMAIN-CONTAINING"/>
    <property type="match status" value="1"/>
</dbReference>
<dbReference type="Proteomes" id="UP001190700">
    <property type="component" value="Unassembled WGS sequence"/>
</dbReference>
<dbReference type="InterPro" id="IPR016024">
    <property type="entry name" value="ARM-type_fold"/>
</dbReference>
<name>A0AAE0KQ78_9CHLO</name>
<dbReference type="EMBL" id="LGRX02021425">
    <property type="protein sequence ID" value="KAK3256697.1"/>
    <property type="molecule type" value="Genomic_DNA"/>
</dbReference>
<organism evidence="2 3">
    <name type="scientific">Cymbomonas tetramitiformis</name>
    <dbReference type="NCBI Taxonomy" id="36881"/>
    <lineage>
        <taxon>Eukaryota</taxon>
        <taxon>Viridiplantae</taxon>
        <taxon>Chlorophyta</taxon>
        <taxon>Pyramimonadophyceae</taxon>
        <taxon>Pyramimonadales</taxon>
        <taxon>Pyramimonadaceae</taxon>
        <taxon>Cymbomonas</taxon>
    </lineage>
</organism>
<proteinExistence type="predicted"/>
<dbReference type="PANTHER" id="PTHR23315:SF7">
    <property type="entry name" value="U-BOX DOMAIN-CONTAINING PROTEIN 4"/>
    <property type="match status" value="1"/>
</dbReference>
<evidence type="ECO:0000313" key="2">
    <source>
        <dbReference type="EMBL" id="KAK3256697.1"/>
    </source>
</evidence>
<sequence>MAKERGTGGQERAACVLSSLANGSTDRMQALFQKGIFDLLDHLLKHGTLAAKERAACTVLSLGNAGNHMKQEVMNEHEDIVVSLVALLKCSSPSTRSRAADALTCLANGKDSRKAAILEARVMPAVVHMIKNGTPSCRERAAGLMCSLCSGTVEQKVAVGRSPNVICEMVQMLQAPAQDNTAPGLENAVLALQAFAKVPELCEEMQTAKAVQALQRLAGDLTAPQGLQKLARMAWNSPLSSPVRLLSDRVFTPLLSPLGSSTSAASNKSTRSSTPISPNWVVNTLSVSSAYIEASSL</sequence>
<dbReference type="SUPFAM" id="SSF48371">
    <property type="entry name" value="ARM repeat"/>
    <property type="match status" value="1"/>
</dbReference>
<dbReference type="AlphaFoldDB" id="A0AAE0KQ78"/>
<comment type="caution">
    <text evidence="2">The sequence shown here is derived from an EMBL/GenBank/DDBJ whole genome shotgun (WGS) entry which is preliminary data.</text>
</comment>